<keyword evidence="2" id="KW-0802">TPR repeat</keyword>
<name>A0ABV9Q911_9BURK</name>
<evidence type="ECO:0000313" key="5">
    <source>
        <dbReference type="Proteomes" id="UP001596001"/>
    </source>
</evidence>
<dbReference type="SUPFAM" id="SSF48452">
    <property type="entry name" value="TPR-like"/>
    <property type="match status" value="2"/>
</dbReference>
<feature type="signal peptide" evidence="3">
    <location>
        <begin position="1"/>
        <end position="23"/>
    </location>
</feature>
<sequence>MASIHRFLLSTIAAALTAGSAMAGAASTKSDSAAQSQRRAVQEARQAALDAEVFYEILLGEMAARTGDPATGFALMLEAARNSNDEKLYQRAADMALQARSGESALAAARAWQQAWPQSREANRYVLQILVALNRIRDTVGPLTRELALTPSASRVSALLALPPLYRRVSDKALAASLVEQVLAPYLTQPETGAAAWAALGRLRLQAEDPPGTLHAVQQAQRFAPADEAAALLALELLERGEATAAASVEHYFSQPQASANLRLGYTRILLATQRYPEAQAQLQVLTSQTPEQSEAWFLLAAVYLQNGQLPEAEAALHKFTTLTATEEEPGSKPSKSLTQAYLLHAQIAEKRGQYSQADAWLNRIDHPDDRLGAQTQRAALLARQGKLAQARALVRSLPAETPQEEQLKLQAEVQLLRDAKQYAPAYELQARLAALAPDNNELLYDHAMLADKLGRLDEMERLLRQIIERQPDFHHAYNALGYSLADRGLRLTEAKALIETALKYAPNDPFITDSLGWVQFRLGEHTLALQLLESAFARRPDAEIAAHLGEVLWTLKQPERARAVWQQGLRQQPDNETLHKTMRRFGIQP</sequence>
<dbReference type="InterPro" id="IPR052346">
    <property type="entry name" value="O-mannosyl-transferase_TMTC"/>
</dbReference>
<dbReference type="SMART" id="SM00028">
    <property type="entry name" value="TPR"/>
    <property type="match status" value="5"/>
</dbReference>
<dbReference type="RefSeq" id="WP_382429387.1">
    <property type="nucleotide sequence ID" value="NZ_JBHSHJ010000001.1"/>
</dbReference>
<dbReference type="InterPro" id="IPR019734">
    <property type="entry name" value="TPR_rpt"/>
</dbReference>
<gene>
    <name evidence="4" type="ORF">ACFO6X_01650</name>
</gene>
<keyword evidence="3" id="KW-0732">Signal</keyword>
<keyword evidence="5" id="KW-1185">Reference proteome</keyword>
<dbReference type="Pfam" id="PF13432">
    <property type="entry name" value="TPR_16"/>
    <property type="match status" value="2"/>
</dbReference>
<evidence type="ECO:0000313" key="4">
    <source>
        <dbReference type="EMBL" id="MFC4787699.1"/>
    </source>
</evidence>
<keyword evidence="1" id="KW-0677">Repeat</keyword>
<organism evidence="4 5">
    <name type="scientific">Giesbergeria sinuosa</name>
    <dbReference type="NCBI Taxonomy" id="80883"/>
    <lineage>
        <taxon>Bacteria</taxon>
        <taxon>Pseudomonadati</taxon>
        <taxon>Pseudomonadota</taxon>
        <taxon>Betaproteobacteria</taxon>
        <taxon>Burkholderiales</taxon>
        <taxon>Comamonadaceae</taxon>
        <taxon>Giesbergeria</taxon>
    </lineage>
</organism>
<dbReference type="Gene3D" id="1.25.40.10">
    <property type="entry name" value="Tetratricopeptide repeat domain"/>
    <property type="match status" value="2"/>
</dbReference>
<evidence type="ECO:0000256" key="2">
    <source>
        <dbReference type="ARBA" id="ARBA00022803"/>
    </source>
</evidence>
<protein>
    <submittedName>
        <fullName evidence="4">Tetratricopeptide repeat protein</fullName>
    </submittedName>
</protein>
<proteinExistence type="predicted"/>
<reference evidence="5" key="1">
    <citation type="journal article" date="2019" name="Int. J. Syst. Evol. Microbiol.">
        <title>The Global Catalogue of Microorganisms (GCM) 10K type strain sequencing project: providing services to taxonomists for standard genome sequencing and annotation.</title>
        <authorList>
            <consortium name="The Broad Institute Genomics Platform"/>
            <consortium name="The Broad Institute Genome Sequencing Center for Infectious Disease"/>
            <person name="Wu L."/>
            <person name="Ma J."/>
        </authorList>
    </citation>
    <scope>NUCLEOTIDE SEQUENCE [LARGE SCALE GENOMIC DNA]</scope>
    <source>
        <strain evidence="5">CCUG 49452</strain>
    </source>
</reference>
<dbReference type="EMBL" id="JBHSHJ010000001">
    <property type="protein sequence ID" value="MFC4787699.1"/>
    <property type="molecule type" value="Genomic_DNA"/>
</dbReference>
<dbReference type="InterPro" id="IPR011990">
    <property type="entry name" value="TPR-like_helical_dom_sf"/>
</dbReference>
<evidence type="ECO:0000256" key="1">
    <source>
        <dbReference type="ARBA" id="ARBA00022737"/>
    </source>
</evidence>
<dbReference type="PANTHER" id="PTHR44227">
    <property type="match status" value="1"/>
</dbReference>
<dbReference type="PANTHER" id="PTHR44227:SF3">
    <property type="entry name" value="PROTEIN O-MANNOSYL-TRANSFERASE TMTC4"/>
    <property type="match status" value="1"/>
</dbReference>
<dbReference type="Pfam" id="PF14559">
    <property type="entry name" value="TPR_19"/>
    <property type="match status" value="1"/>
</dbReference>
<dbReference type="Proteomes" id="UP001596001">
    <property type="component" value="Unassembled WGS sequence"/>
</dbReference>
<comment type="caution">
    <text evidence="4">The sequence shown here is derived from an EMBL/GenBank/DDBJ whole genome shotgun (WGS) entry which is preliminary data.</text>
</comment>
<evidence type="ECO:0000256" key="3">
    <source>
        <dbReference type="SAM" id="SignalP"/>
    </source>
</evidence>
<accession>A0ABV9Q911</accession>
<feature type="chain" id="PRO_5047028638" evidence="3">
    <location>
        <begin position="24"/>
        <end position="590"/>
    </location>
</feature>